<dbReference type="PANTHER" id="PTHR43674:SF2">
    <property type="entry name" value="BETA-UREIDOPROPIONASE"/>
    <property type="match status" value="1"/>
</dbReference>
<accession>F2KQ47</accession>
<organism evidence="3 4">
    <name type="scientific">Archaeoglobus veneficus (strain DSM 11195 / SNP6)</name>
    <dbReference type="NCBI Taxonomy" id="693661"/>
    <lineage>
        <taxon>Archaea</taxon>
        <taxon>Methanobacteriati</taxon>
        <taxon>Methanobacteriota</taxon>
        <taxon>Archaeoglobi</taxon>
        <taxon>Archaeoglobales</taxon>
        <taxon>Archaeoglobaceae</taxon>
        <taxon>Archaeoglobus</taxon>
    </lineage>
</organism>
<name>F2KQ47_ARCVS</name>
<protein>
    <submittedName>
        <fullName evidence="3">Nitrilase/cyanide hydratase and apolipoprotein N-acyltransferase</fullName>
    </submittedName>
</protein>
<dbReference type="GO" id="GO:0016811">
    <property type="term" value="F:hydrolase activity, acting on carbon-nitrogen (but not peptide) bonds, in linear amides"/>
    <property type="evidence" value="ECO:0007669"/>
    <property type="project" value="TreeGrafter"/>
</dbReference>
<dbReference type="Proteomes" id="UP000008136">
    <property type="component" value="Chromosome"/>
</dbReference>
<dbReference type="GeneID" id="10394776"/>
<sequence>MRICIYQMKDRGSVEGNIRAACKTIPKVRADFLCLPEFFALPADYIKMPVERVYEKSKHTLDEIVRASREFSGYIIAGTVIERDDAFYNTCYVLRKGEIIAKYRKINITEEERLIGISPGEETVVFDTEFCRIGLLICADCLSSKVVKSVANRSDVVFLPISLTSPSHPKVEGHPVSERIAREYGVTVVKISRIGLFNGVKFGVKSAAIAPDGVVVEAGGAEEEIIYVDL</sequence>
<keyword evidence="3" id="KW-0449">Lipoprotein</keyword>
<keyword evidence="1" id="KW-0378">Hydrolase</keyword>
<keyword evidence="3" id="KW-0012">Acyltransferase</keyword>
<dbReference type="GO" id="GO:0016746">
    <property type="term" value="F:acyltransferase activity"/>
    <property type="evidence" value="ECO:0007669"/>
    <property type="project" value="UniProtKB-KW"/>
</dbReference>
<evidence type="ECO:0000259" key="2">
    <source>
        <dbReference type="PROSITE" id="PS50263"/>
    </source>
</evidence>
<dbReference type="RefSeq" id="WP_013684306.1">
    <property type="nucleotide sequence ID" value="NC_015320.1"/>
</dbReference>
<dbReference type="InterPro" id="IPR036526">
    <property type="entry name" value="C-N_Hydrolase_sf"/>
</dbReference>
<dbReference type="OrthoDB" id="39312at2157"/>
<dbReference type="EMBL" id="CP002588">
    <property type="protein sequence ID" value="AEA47650.1"/>
    <property type="molecule type" value="Genomic_DNA"/>
</dbReference>
<gene>
    <name evidence="3" type="ordered locus">Arcve_1650</name>
</gene>
<dbReference type="SUPFAM" id="SSF56317">
    <property type="entry name" value="Carbon-nitrogen hydrolase"/>
    <property type="match status" value="1"/>
</dbReference>
<reference evidence="3 4" key="1">
    <citation type="submission" date="2011-03" db="EMBL/GenBank/DDBJ databases">
        <title>The complete genome of Archaeoglobus veneficus SNP6.</title>
        <authorList>
            <consortium name="US DOE Joint Genome Institute (JGI-PGF)"/>
            <person name="Lucas S."/>
            <person name="Copeland A."/>
            <person name="Lapidus A."/>
            <person name="Bruce D."/>
            <person name="Goodwin L."/>
            <person name="Pitluck S."/>
            <person name="Kyrpides N."/>
            <person name="Mavromatis K."/>
            <person name="Pagani I."/>
            <person name="Ivanova N."/>
            <person name="Mikhailova N."/>
            <person name="Lu M."/>
            <person name="Detter J.C."/>
            <person name="Tapia R."/>
            <person name="Han C."/>
            <person name="Land M."/>
            <person name="Hauser L."/>
            <person name="Markowitz V."/>
            <person name="Cheng J.-F."/>
            <person name="Hugenholtz P."/>
            <person name="Woyke T."/>
            <person name="Wu D."/>
            <person name="Spring S."/>
            <person name="Brambilla E."/>
            <person name="Klenk H.-P."/>
            <person name="Eisen J.A."/>
        </authorList>
    </citation>
    <scope>NUCLEOTIDE SEQUENCE [LARGE SCALE GENOMIC DNA]</scope>
    <source>
        <strain>SNP6</strain>
    </source>
</reference>
<keyword evidence="3" id="KW-0808">Transferase</keyword>
<evidence type="ECO:0000313" key="4">
    <source>
        <dbReference type="Proteomes" id="UP000008136"/>
    </source>
</evidence>
<evidence type="ECO:0000313" key="3">
    <source>
        <dbReference type="EMBL" id="AEA47650.1"/>
    </source>
</evidence>
<dbReference type="CDD" id="cd07197">
    <property type="entry name" value="nitrilase"/>
    <property type="match status" value="1"/>
</dbReference>
<dbReference type="STRING" id="693661.Arcve_1650"/>
<proteinExistence type="predicted"/>
<evidence type="ECO:0000256" key="1">
    <source>
        <dbReference type="ARBA" id="ARBA00022801"/>
    </source>
</evidence>
<feature type="domain" description="CN hydrolase" evidence="2">
    <location>
        <begin position="1"/>
        <end position="230"/>
    </location>
</feature>
<keyword evidence="4" id="KW-1185">Reference proteome</keyword>
<dbReference type="Pfam" id="PF00795">
    <property type="entry name" value="CN_hydrolase"/>
    <property type="match status" value="1"/>
</dbReference>
<dbReference type="PANTHER" id="PTHR43674">
    <property type="entry name" value="NITRILASE C965.09-RELATED"/>
    <property type="match status" value="1"/>
</dbReference>
<dbReference type="PROSITE" id="PS50263">
    <property type="entry name" value="CN_HYDROLASE"/>
    <property type="match status" value="1"/>
</dbReference>
<dbReference type="InterPro" id="IPR003010">
    <property type="entry name" value="C-N_Hydrolase"/>
</dbReference>
<dbReference type="eggNOG" id="arCOG00062">
    <property type="taxonomic scope" value="Archaea"/>
</dbReference>
<dbReference type="KEGG" id="ave:Arcve_1650"/>
<dbReference type="Gene3D" id="3.60.110.10">
    <property type="entry name" value="Carbon-nitrogen hydrolase"/>
    <property type="match status" value="1"/>
</dbReference>
<dbReference type="HOGENOM" id="CLU_1183461_0_0_2"/>
<dbReference type="AlphaFoldDB" id="F2KQ47"/>
<dbReference type="InterPro" id="IPR050345">
    <property type="entry name" value="Aliph_Amidase/BUP"/>
</dbReference>